<comment type="caution">
    <text evidence="1">The sequence shown here is derived from an EMBL/GenBank/DDBJ whole genome shotgun (WGS) entry which is preliminary data.</text>
</comment>
<dbReference type="AlphaFoldDB" id="A0A4Q7UWT8"/>
<name>A0A4Q7UWT8_PSEST</name>
<proteinExistence type="predicted"/>
<evidence type="ECO:0000313" key="2">
    <source>
        <dbReference type="Proteomes" id="UP000291591"/>
    </source>
</evidence>
<dbReference type="InterPro" id="IPR029063">
    <property type="entry name" value="SAM-dependent_MTases_sf"/>
</dbReference>
<accession>A0A4Q7UWT8</accession>
<sequence length="285" mass="31311">MTTGAVPPLLRDPARRLARRARRSAGRLVDEVLARHTAAQTAALRTELAALRDTFDHRLRDEVDRAIREVHAAEVRDRRDMIAAGEREAVLSSARFAREAMPDAVMLAAPPETLAHALGLAPAGGMALEFGVYTGGTLRAIAEHRGDGRVYGFDSFTGLPELWRSGFGPGAFDDVDGLPDVPGAELVVGLFSDTLHGFLEAHPGPVDFLHVDSDLYSSAVTVLDAVGPRLRPGSIVLFDEFLNFPEWEQHEARAWWEYADKHDVAYRYVCYTLNNEQVAVRITEG</sequence>
<dbReference type="InterPro" id="IPR008884">
    <property type="entry name" value="TylF_MeTrfase"/>
</dbReference>
<dbReference type="Gene3D" id="3.40.50.150">
    <property type="entry name" value="Vaccinia Virus protein VP39"/>
    <property type="match status" value="1"/>
</dbReference>
<dbReference type="GO" id="GO:0032259">
    <property type="term" value="P:methylation"/>
    <property type="evidence" value="ECO:0007669"/>
    <property type="project" value="UniProtKB-KW"/>
</dbReference>
<keyword evidence="2" id="KW-1185">Reference proteome</keyword>
<keyword evidence="1" id="KW-0808">Transferase</keyword>
<protein>
    <submittedName>
        <fullName evidence="1">Putative O-methyltransferase YrrM</fullName>
    </submittedName>
</protein>
<organism evidence="1 2">
    <name type="scientific">Pseudonocardia sediminis</name>
    <dbReference type="NCBI Taxonomy" id="1397368"/>
    <lineage>
        <taxon>Bacteria</taxon>
        <taxon>Bacillati</taxon>
        <taxon>Actinomycetota</taxon>
        <taxon>Actinomycetes</taxon>
        <taxon>Pseudonocardiales</taxon>
        <taxon>Pseudonocardiaceae</taxon>
        <taxon>Pseudonocardia</taxon>
    </lineage>
</organism>
<dbReference type="GO" id="GO:0008168">
    <property type="term" value="F:methyltransferase activity"/>
    <property type="evidence" value="ECO:0007669"/>
    <property type="project" value="UniProtKB-KW"/>
</dbReference>
<gene>
    <name evidence="1" type="ORF">EV383_3115</name>
</gene>
<dbReference type="EMBL" id="SHKL01000001">
    <property type="protein sequence ID" value="RZT86225.1"/>
    <property type="molecule type" value="Genomic_DNA"/>
</dbReference>
<dbReference type="Pfam" id="PF13578">
    <property type="entry name" value="Methyltransf_24"/>
    <property type="match status" value="1"/>
</dbReference>
<keyword evidence="1" id="KW-0489">Methyltransferase</keyword>
<dbReference type="PANTHER" id="PTHR40036:SF1">
    <property type="entry name" value="MACROCIN O-METHYLTRANSFERASE"/>
    <property type="match status" value="1"/>
</dbReference>
<dbReference type="Proteomes" id="UP000291591">
    <property type="component" value="Unassembled WGS sequence"/>
</dbReference>
<dbReference type="PANTHER" id="PTHR40036">
    <property type="entry name" value="MACROCIN O-METHYLTRANSFERASE"/>
    <property type="match status" value="1"/>
</dbReference>
<dbReference type="SUPFAM" id="SSF53335">
    <property type="entry name" value="S-adenosyl-L-methionine-dependent methyltransferases"/>
    <property type="match status" value="1"/>
</dbReference>
<reference evidence="1 2" key="1">
    <citation type="submission" date="2019-02" db="EMBL/GenBank/DDBJ databases">
        <title>Sequencing the genomes of 1000 actinobacteria strains.</title>
        <authorList>
            <person name="Klenk H.-P."/>
        </authorList>
    </citation>
    <scope>NUCLEOTIDE SEQUENCE [LARGE SCALE GENOMIC DNA]</scope>
    <source>
        <strain evidence="1 2">DSM 45779</strain>
    </source>
</reference>
<evidence type="ECO:0000313" key="1">
    <source>
        <dbReference type="EMBL" id="RZT86225.1"/>
    </source>
</evidence>